<evidence type="ECO:0000313" key="2">
    <source>
        <dbReference type="EMBL" id="ESO85046.1"/>
    </source>
</evidence>
<name>V3ZVS9_LOTGI</name>
<dbReference type="InterPro" id="IPR052957">
    <property type="entry name" value="Auxin_embryo_med"/>
</dbReference>
<dbReference type="PANTHER" id="PTHR32387:SF0">
    <property type="entry name" value="PROTEIN NO VEIN"/>
    <property type="match status" value="1"/>
</dbReference>
<dbReference type="GeneID" id="20233151"/>
<feature type="non-terminal residue" evidence="2">
    <location>
        <position position="1"/>
    </location>
</feature>
<dbReference type="NCBIfam" id="NF047352">
    <property type="entry name" value="P_loop_sacsin"/>
    <property type="match status" value="1"/>
</dbReference>
<dbReference type="HOGENOM" id="CLU_102021_0_0_1"/>
<proteinExistence type="predicted"/>
<organism evidence="2 3">
    <name type="scientific">Lottia gigantea</name>
    <name type="common">Giant owl limpet</name>
    <dbReference type="NCBI Taxonomy" id="225164"/>
    <lineage>
        <taxon>Eukaryota</taxon>
        <taxon>Metazoa</taxon>
        <taxon>Spiralia</taxon>
        <taxon>Lophotrochozoa</taxon>
        <taxon>Mollusca</taxon>
        <taxon>Gastropoda</taxon>
        <taxon>Patellogastropoda</taxon>
        <taxon>Lottioidea</taxon>
        <taxon>Lottiidae</taxon>
        <taxon>Lottia</taxon>
    </lineage>
</organism>
<dbReference type="CTD" id="20233151"/>
<dbReference type="OrthoDB" id="6158044at2759"/>
<dbReference type="STRING" id="225164.V3ZVS9"/>
<accession>V3ZVS9</accession>
<dbReference type="KEGG" id="lgi:LOTGIDRAFT_131097"/>
<reference evidence="2 3" key="1">
    <citation type="journal article" date="2013" name="Nature">
        <title>Insights into bilaterian evolution from three spiralian genomes.</title>
        <authorList>
            <person name="Simakov O."/>
            <person name="Marletaz F."/>
            <person name="Cho S.J."/>
            <person name="Edsinger-Gonzales E."/>
            <person name="Havlak P."/>
            <person name="Hellsten U."/>
            <person name="Kuo D.H."/>
            <person name="Larsson T."/>
            <person name="Lv J."/>
            <person name="Arendt D."/>
            <person name="Savage R."/>
            <person name="Osoegawa K."/>
            <person name="de Jong P."/>
            <person name="Grimwood J."/>
            <person name="Chapman J.A."/>
            <person name="Shapiro H."/>
            <person name="Aerts A."/>
            <person name="Otillar R.P."/>
            <person name="Terry A.Y."/>
            <person name="Boore J.L."/>
            <person name="Grigoriev I.V."/>
            <person name="Lindberg D.R."/>
            <person name="Seaver E.C."/>
            <person name="Weisblat D.A."/>
            <person name="Putnam N.H."/>
            <person name="Rokhsar D.S."/>
        </authorList>
    </citation>
    <scope>NUCLEOTIDE SEQUENCE [LARGE SCALE GENOMIC DNA]</scope>
</reference>
<keyword evidence="3" id="KW-1185">Reference proteome</keyword>
<evidence type="ECO:0000259" key="1">
    <source>
        <dbReference type="Pfam" id="PF25794"/>
    </source>
</evidence>
<dbReference type="InterPro" id="IPR058210">
    <property type="entry name" value="SACS/Nov_dom"/>
</dbReference>
<dbReference type="Pfam" id="PF25794">
    <property type="entry name" value="SACS"/>
    <property type="match status" value="1"/>
</dbReference>
<dbReference type="AlphaFoldDB" id="V3ZVS9"/>
<dbReference type="EMBL" id="KB203331">
    <property type="protein sequence ID" value="ESO85046.1"/>
    <property type="molecule type" value="Genomic_DNA"/>
</dbReference>
<dbReference type="Gene3D" id="3.30.565.10">
    <property type="entry name" value="Histidine kinase-like ATPase, C-terminal domain"/>
    <property type="match status" value="1"/>
</dbReference>
<dbReference type="SUPFAM" id="SSF55874">
    <property type="entry name" value="ATPase domain of HSP90 chaperone/DNA topoisomerase II/histidine kinase"/>
    <property type="match status" value="1"/>
</dbReference>
<gene>
    <name evidence="2" type="ORF">LOTGIDRAFT_131097</name>
</gene>
<dbReference type="Proteomes" id="UP000030746">
    <property type="component" value="Unassembled WGS sequence"/>
</dbReference>
<dbReference type="PANTHER" id="PTHR32387">
    <property type="entry name" value="WU:FJ29H11"/>
    <property type="match status" value="1"/>
</dbReference>
<evidence type="ECO:0000313" key="3">
    <source>
        <dbReference type="Proteomes" id="UP000030746"/>
    </source>
</evidence>
<protein>
    <recommendedName>
        <fullName evidence="1">Sacsin/Nov domain-containing protein</fullName>
    </recommendedName>
</protein>
<feature type="domain" description="Sacsin/Nov" evidence="1">
    <location>
        <begin position="53"/>
        <end position="156"/>
    </location>
</feature>
<dbReference type="InterPro" id="IPR036890">
    <property type="entry name" value="HATPase_C_sf"/>
</dbReference>
<dbReference type="RefSeq" id="XP_009064191.1">
    <property type="nucleotide sequence ID" value="XM_009065943.1"/>
</dbReference>
<dbReference type="OMA" id="WEEPLEM"/>
<sequence>TEEVVDIHKKLIEDIRKDVFGVGIELNEDGERLVKILQERQGRSLDRLSKDLYSKDTHFVLELIQNADDNTYSTDVVKSSNGPSVMFKIDDNGITLFNNELGFKEVEIKAICDVGRSTKGKHKYGYIGQKGIGFKSVFRITDRPEIHSNGYHFCFDVKSGPMGYIMPHWVETEDEDSMR</sequence>